<gene>
    <name evidence="9" type="ORF">N475_20935</name>
</gene>
<evidence type="ECO:0000313" key="9">
    <source>
        <dbReference type="EMBL" id="KZN32989.1"/>
    </source>
</evidence>
<dbReference type="Pfam" id="PF04055">
    <property type="entry name" value="Radical_SAM"/>
    <property type="match status" value="1"/>
</dbReference>
<dbReference type="InterPro" id="IPR013785">
    <property type="entry name" value="Aldolase_TIM"/>
</dbReference>
<dbReference type="GO" id="GO:0051536">
    <property type="term" value="F:iron-sulfur cluster binding"/>
    <property type="evidence" value="ECO:0007669"/>
    <property type="project" value="UniProtKB-KW"/>
</dbReference>
<keyword evidence="10" id="KW-1185">Reference proteome</keyword>
<evidence type="ECO:0000256" key="3">
    <source>
        <dbReference type="ARBA" id="ARBA00022679"/>
    </source>
</evidence>
<keyword evidence="6" id="KW-0408">Iron</keyword>
<keyword evidence="4" id="KW-0949">S-adenosyl-L-methionine</keyword>
<dbReference type="AlphaFoldDB" id="A0A166VL43"/>
<evidence type="ECO:0000256" key="4">
    <source>
        <dbReference type="ARBA" id="ARBA00022691"/>
    </source>
</evidence>
<organism evidence="9 10">
    <name type="scientific">Pseudoalteromonas luteoviolacea DSM 6061</name>
    <dbReference type="NCBI Taxonomy" id="1365250"/>
    <lineage>
        <taxon>Bacteria</taxon>
        <taxon>Pseudomonadati</taxon>
        <taxon>Pseudomonadota</taxon>
        <taxon>Gammaproteobacteria</taxon>
        <taxon>Alteromonadales</taxon>
        <taxon>Pseudoalteromonadaceae</taxon>
        <taxon>Pseudoalteromonas</taxon>
    </lineage>
</organism>
<evidence type="ECO:0000256" key="6">
    <source>
        <dbReference type="ARBA" id="ARBA00023004"/>
    </source>
</evidence>
<evidence type="ECO:0000259" key="8">
    <source>
        <dbReference type="PROSITE" id="PS51918"/>
    </source>
</evidence>
<dbReference type="CDD" id="cd01335">
    <property type="entry name" value="Radical_SAM"/>
    <property type="match status" value="1"/>
</dbReference>
<comment type="cofactor">
    <cofactor evidence="1">
        <name>[4Fe-4S] cluster</name>
        <dbReference type="ChEBI" id="CHEBI:49883"/>
    </cofactor>
</comment>
<dbReference type="Gene3D" id="3.20.20.70">
    <property type="entry name" value="Aldolase class I"/>
    <property type="match status" value="1"/>
</dbReference>
<feature type="domain" description="Radical SAM core" evidence="8">
    <location>
        <begin position="422"/>
        <end position="630"/>
    </location>
</feature>
<dbReference type="SFLD" id="SFLDS00029">
    <property type="entry name" value="Radical_SAM"/>
    <property type="match status" value="1"/>
</dbReference>
<evidence type="ECO:0000256" key="2">
    <source>
        <dbReference type="ARBA" id="ARBA00022676"/>
    </source>
</evidence>
<dbReference type="CDD" id="cd00761">
    <property type="entry name" value="Glyco_tranf_GTA_type"/>
    <property type="match status" value="1"/>
</dbReference>
<evidence type="ECO:0000256" key="1">
    <source>
        <dbReference type="ARBA" id="ARBA00001966"/>
    </source>
</evidence>
<keyword evidence="2" id="KW-0328">Glycosyltransferase</keyword>
<dbReference type="EMBL" id="AUYB01000126">
    <property type="protein sequence ID" value="KZN32989.1"/>
    <property type="molecule type" value="Genomic_DNA"/>
</dbReference>
<dbReference type="GO" id="GO:0046872">
    <property type="term" value="F:metal ion binding"/>
    <property type="evidence" value="ECO:0007669"/>
    <property type="project" value="UniProtKB-KW"/>
</dbReference>
<proteinExistence type="predicted"/>
<sequence length="769" mass="87366">MEYKFSIITPIYNATAYVGPFIEHVKSIVAAYTNVEWIIVDDGSQDDTAEQLEKSLIQSLQNRAIKLVKSTKNQGPGSARNIAIDHATGDWLLFIDADDVWQHQGLAQLLNFLNSDAANDDVVSFSWADSRSPLTKLKKDRVSLIKSKTELVEDYLSLKMDGSVIFSAIKRSLVTDNQIKFASGYHEDVDFLLKVYWFSKSLRVFDEIVYIKDSRENSIVNSVSLKHIEGFARAYSEIRSFLKIKQCFSQFELSFYSGIIAIAATRIRNTQNFLHLNEQQTAQILLALKAQVCTSLPNSYEFNTTQYHKLTQLLLTFESFETKANQVDFFSRVQEIAVSTWSCKDLEHSLFLAPSEVRACCKRFFVGSEIRGDVTLIKDIQDNITIEEIKAAKVKLKTALNNGSETDCDGCPYLEFKDWGRNNLEKVKYLSLEHHSVCNLKCSYCDEKYYGGKKSTYDIKALLTSKEGAEYLHDCENVVWGGGEPSLGRDFDSLLPQIIEDAPKAVHRVLSNSVKFSPTIEQSLINKNVKVVTSIDAGTDETFLSVRGKSKLSEVIENLAKYAKVSSENITIKYILRPDNSAFTEIRAYLDKLNEHPELKACNFQISCDFKDEILDHQVICAAVLLFGLLLKSGYTTIFFDDLLRARLSSITNADFKSVRELLTIHGYKDFLADLHDTQEIIIWGTGWQSKFLLENSLFFENTKVAFFVVDKEFITSDTFMDRPVLAPEKILESDLPVLIAASQSYEQIKKRFVRLNIPEERIFKKAII</sequence>
<name>A0A166VL43_9GAMM</name>
<accession>A0A166VL43</accession>
<dbReference type="GO" id="GO:0016758">
    <property type="term" value="F:hexosyltransferase activity"/>
    <property type="evidence" value="ECO:0007669"/>
    <property type="project" value="UniProtKB-ARBA"/>
</dbReference>
<dbReference type="RefSeq" id="WP_063356957.1">
    <property type="nucleotide sequence ID" value="NZ_AQHB01000016.1"/>
</dbReference>
<dbReference type="PATRIC" id="fig|1365250.3.peg.4018"/>
<dbReference type="SUPFAM" id="SSF102114">
    <property type="entry name" value="Radical SAM enzymes"/>
    <property type="match status" value="1"/>
</dbReference>
<dbReference type="InterPro" id="IPR007197">
    <property type="entry name" value="rSAM"/>
</dbReference>
<protein>
    <recommendedName>
        <fullName evidence="8">Radical SAM core domain-containing protein</fullName>
    </recommendedName>
</protein>
<dbReference type="PANTHER" id="PTHR22916">
    <property type="entry name" value="GLYCOSYLTRANSFERASE"/>
    <property type="match status" value="1"/>
</dbReference>
<dbReference type="Pfam" id="PF00535">
    <property type="entry name" value="Glycos_transf_2"/>
    <property type="match status" value="1"/>
</dbReference>
<dbReference type="InterPro" id="IPR029044">
    <property type="entry name" value="Nucleotide-diphossugar_trans"/>
</dbReference>
<keyword evidence="5" id="KW-0479">Metal-binding</keyword>
<dbReference type="PROSITE" id="PS51918">
    <property type="entry name" value="RADICAL_SAM"/>
    <property type="match status" value="1"/>
</dbReference>
<evidence type="ECO:0000256" key="7">
    <source>
        <dbReference type="ARBA" id="ARBA00023014"/>
    </source>
</evidence>
<dbReference type="Proteomes" id="UP000076643">
    <property type="component" value="Unassembled WGS sequence"/>
</dbReference>
<evidence type="ECO:0000313" key="10">
    <source>
        <dbReference type="Proteomes" id="UP000076643"/>
    </source>
</evidence>
<dbReference type="InterPro" id="IPR001173">
    <property type="entry name" value="Glyco_trans_2-like"/>
</dbReference>
<dbReference type="Gene3D" id="3.90.550.10">
    <property type="entry name" value="Spore Coat Polysaccharide Biosynthesis Protein SpsA, Chain A"/>
    <property type="match status" value="1"/>
</dbReference>
<keyword evidence="3" id="KW-0808">Transferase</keyword>
<dbReference type="SUPFAM" id="SSF53448">
    <property type="entry name" value="Nucleotide-diphospho-sugar transferases"/>
    <property type="match status" value="1"/>
</dbReference>
<comment type="caution">
    <text evidence="9">The sequence shown here is derived from an EMBL/GenBank/DDBJ whole genome shotgun (WGS) entry which is preliminary data.</text>
</comment>
<keyword evidence="7" id="KW-0411">Iron-sulfur</keyword>
<reference evidence="9 10" key="1">
    <citation type="submission" date="2013-07" db="EMBL/GenBank/DDBJ databases">
        <title>Comparative Genomic and Metabolomic Analysis of Twelve Strains of Pseudoalteromonas luteoviolacea.</title>
        <authorList>
            <person name="Vynne N.G."/>
            <person name="Mansson M."/>
            <person name="Gram L."/>
        </authorList>
    </citation>
    <scope>NUCLEOTIDE SEQUENCE [LARGE SCALE GENOMIC DNA]</scope>
    <source>
        <strain evidence="9 10">DSM 6061</strain>
    </source>
</reference>
<dbReference type="Gene3D" id="3.40.50.720">
    <property type="entry name" value="NAD(P)-binding Rossmann-like Domain"/>
    <property type="match status" value="1"/>
</dbReference>
<dbReference type="InterPro" id="IPR058240">
    <property type="entry name" value="rSAM_sf"/>
</dbReference>
<evidence type="ECO:0000256" key="5">
    <source>
        <dbReference type="ARBA" id="ARBA00022723"/>
    </source>
</evidence>
<dbReference type="PANTHER" id="PTHR22916:SF51">
    <property type="entry name" value="GLYCOSYLTRANSFERASE EPSH-RELATED"/>
    <property type="match status" value="1"/>
</dbReference>